<protein>
    <submittedName>
        <fullName evidence="2">MAPK7</fullName>
    </submittedName>
</protein>
<feature type="region of interest" description="Disordered" evidence="1">
    <location>
        <begin position="1"/>
        <end position="96"/>
    </location>
</feature>
<feature type="compositionally biased region" description="Basic and acidic residues" evidence="1">
    <location>
        <begin position="17"/>
        <end position="26"/>
    </location>
</feature>
<comment type="caution">
    <text evidence="2">The sequence shown here is derived from an EMBL/GenBank/DDBJ whole genome shotgun (WGS) entry which is preliminary data.</text>
</comment>
<organism evidence="2 3">
    <name type="scientific">Bugula neritina</name>
    <name type="common">Brown bryozoan</name>
    <name type="synonym">Sertularia neritina</name>
    <dbReference type="NCBI Taxonomy" id="10212"/>
    <lineage>
        <taxon>Eukaryota</taxon>
        <taxon>Metazoa</taxon>
        <taxon>Spiralia</taxon>
        <taxon>Lophotrochozoa</taxon>
        <taxon>Bryozoa</taxon>
        <taxon>Gymnolaemata</taxon>
        <taxon>Cheilostomatida</taxon>
        <taxon>Flustrina</taxon>
        <taxon>Buguloidea</taxon>
        <taxon>Bugulidae</taxon>
        <taxon>Bugula</taxon>
    </lineage>
</organism>
<feature type="compositionally biased region" description="Basic and acidic residues" evidence="1">
    <location>
        <begin position="41"/>
        <end position="50"/>
    </location>
</feature>
<evidence type="ECO:0000256" key="1">
    <source>
        <dbReference type="SAM" id="MobiDB-lite"/>
    </source>
</evidence>
<sequence>MDFEALITTSKSSDTNGHTDKSREDNPYADLSAFLAQMASPDKHQVDIKSSHSKVASSKPSANALLDAQKPTTQKTSNSLLQSQPRNSLLKESKPAHQNSLLNSQTNLSKSQNNPLLTQNNVLPFQKVKTNPLLAQPSSLTTKSNSVDTVPNDSDVKIINTTSESEQSNDTELFNSFLKGQVKQESVSDLLSVSTDTKASTDDIEMISAKLEQTEITASSEKTEVIAEKTEDAAESKTMDTKSLLRQRLMDRKNLDTFGQLLTSEDQKMLDRWTAMAKPQPIQPKPTLTTNTIVSTGGNSVIVVYPALPANTHTYIGSNISSTVGNTTTTVIRPQLPSHQPVSQIHVIQEGVQPQQRTVNTIPSVNTLINSSQSQRPPQSQPVRSFSDIAALHNQAEPFLDNGNDASLYDFNQFEPESSYTNGNGVQLSTASRDHSTFVSQGTNDLSNWNMSTSLDIGGIVKDEGLPPMLVSTPKGTGGGYGVGYDMETMLAYNPDMQNVHMDSAPLSASLLADWMDVTANMDPKTLEDIQHELQLSSALHDFPFNY</sequence>
<evidence type="ECO:0000313" key="3">
    <source>
        <dbReference type="Proteomes" id="UP000593567"/>
    </source>
</evidence>
<feature type="compositionally biased region" description="Polar residues" evidence="1">
    <location>
        <begin position="70"/>
        <end position="87"/>
    </location>
</feature>
<name>A0A7J7JFF2_BUGNE</name>
<feature type="compositionally biased region" description="Polar residues" evidence="1">
    <location>
        <begin position="7"/>
        <end position="16"/>
    </location>
</feature>
<evidence type="ECO:0000313" key="2">
    <source>
        <dbReference type="EMBL" id="KAF6024960.1"/>
    </source>
</evidence>
<accession>A0A7J7JFF2</accession>
<dbReference type="Proteomes" id="UP000593567">
    <property type="component" value="Unassembled WGS sequence"/>
</dbReference>
<keyword evidence="3" id="KW-1185">Reference proteome</keyword>
<gene>
    <name evidence="2" type="ORF">EB796_016733</name>
</gene>
<reference evidence="2" key="1">
    <citation type="submission" date="2020-06" db="EMBL/GenBank/DDBJ databases">
        <title>Draft genome of Bugula neritina, a colonial animal packing powerful symbionts and potential medicines.</title>
        <authorList>
            <person name="Rayko M."/>
        </authorList>
    </citation>
    <scope>NUCLEOTIDE SEQUENCE [LARGE SCALE GENOMIC DNA]</scope>
    <source>
        <strain evidence="2">Kwan_BN1</strain>
    </source>
</reference>
<proteinExistence type="predicted"/>
<dbReference type="AlphaFoldDB" id="A0A7J7JFF2"/>
<dbReference type="EMBL" id="VXIV02002509">
    <property type="protein sequence ID" value="KAF6024960.1"/>
    <property type="molecule type" value="Genomic_DNA"/>
</dbReference>